<name>A0A2I8VKX2_9EURY</name>
<dbReference type="Pfam" id="PF24351">
    <property type="entry name" value="DUF7511"/>
    <property type="match status" value="1"/>
</dbReference>
<keyword evidence="3" id="KW-1185">Reference proteome</keyword>
<dbReference type="InterPro" id="IPR055933">
    <property type="entry name" value="DUF7511"/>
</dbReference>
<reference evidence="2 3" key="1">
    <citation type="submission" date="2018-01" db="EMBL/GenBank/DDBJ databases">
        <title>Complete genome sequence of Salinigranum rubrum GX10T, an extremely halophilic archaeon isolated from a marine solar saltern.</title>
        <authorList>
            <person name="Han S."/>
        </authorList>
    </citation>
    <scope>NUCLEOTIDE SEQUENCE [LARGE SCALE GENOMIC DNA]</scope>
    <source>
        <strain evidence="2 3">GX10</strain>
    </source>
</reference>
<evidence type="ECO:0000313" key="3">
    <source>
        <dbReference type="Proteomes" id="UP000236584"/>
    </source>
</evidence>
<dbReference type="RefSeq" id="WP_103425417.1">
    <property type="nucleotide sequence ID" value="NZ_CP026309.1"/>
</dbReference>
<dbReference type="GeneID" id="35592177"/>
<sequence>MAVHSDTTDTPRNRSFDLHSVVVSYEHRADRCTIYPRDRSHYERLETWLSADRDAFVSLCEMR</sequence>
<proteinExistence type="predicted"/>
<dbReference type="EMBL" id="CP026309">
    <property type="protein sequence ID" value="AUV81729.1"/>
    <property type="molecule type" value="Genomic_DNA"/>
</dbReference>
<evidence type="ECO:0000313" key="2">
    <source>
        <dbReference type="EMBL" id="AUV81729.1"/>
    </source>
</evidence>
<dbReference type="KEGG" id="srub:C2R22_08765"/>
<organism evidence="2 3">
    <name type="scientific">Salinigranum rubrum</name>
    <dbReference type="NCBI Taxonomy" id="755307"/>
    <lineage>
        <taxon>Archaea</taxon>
        <taxon>Methanobacteriati</taxon>
        <taxon>Methanobacteriota</taxon>
        <taxon>Stenosarchaea group</taxon>
        <taxon>Halobacteria</taxon>
        <taxon>Halobacteriales</taxon>
        <taxon>Haloferacaceae</taxon>
        <taxon>Salinigranum</taxon>
    </lineage>
</organism>
<feature type="domain" description="DUF7511" evidence="1">
    <location>
        <begin position="17"/>
        <end position="63"/>
    </location>
</feature>
<dbReference type="Proteomes" id="UP000236584">
    <property type="component" value="Chromosome"/>
</dbReference>
<accession>A0A2I8VKX2</accession>
<protein>
    <recommendedName>
        <fullName evidence="1">DUF7511 domain-containing protein</fullName>
    </recommendedName>
</protein>
<gene>
    <name evidence="2" type="ORF">C2R22_08765</name>
</gene>
<evidence type="ECO:0000259" key="1">
    <source>
        <dbReference type="Pfam" id="PF24351"/>
    </source>
</evidence>
<dbReference type="OrthoDB" id="186853at2157"/>
<dbReference type="AlphaFoldDB" id="A0A2I8VKX2"/>